<feature type="transmembrane region" description="Helical" evidence="7">
    <location>
        <begin position="95"/>
        <end position="120"/>
    </location>
</feature>
<dbReference type="PANTHER" id="PTHR40074">
    <property type="entry name" value="O-ACETYLTRANSFERASE WECH"/>
    <property type="match status" value="1"/>
</dbReference>
<accession>A0ABW1IJ29</accession>
<evidence type="ECO:0000313" key="9">
    <source>
        <dbReference type="EMBL" id="MFC5984943.1"/>
    </source>
</evidence>
<dbReference type="PANTHER" id="PTHR40074:SF2">
    <property type="entry name" value="O-ACETYLTRANSFERASE WECH"/>
    <property type="match status" value="1"/>
</dbReference>
<evidence type="ECO:0000256" key="5">
    <source>
        <dbReference type="ARBA" id="ARBA00022989"/>
    </source>
</evidence>
<dbReference type="GO" id="GO:0016746">
    <property type="term" value="F:acyltransferase activity"/>
    <property type="evidence" value="ECO:0007669"/>
    <property type="project" value="UniProtKB-KW"/>
</dbReference>
<keyword evidence="9" id="KW-0808">Transferase</keyword>
<dbReference type="Pfam" id="PF01757">
    <property type="entry name" value="Acyl_transf_3"/>
    <property type="match status" value="1"/>
</dbReference>
<feature type="transmembrane region" description="Helical" evidence="7">
    <location>
        <begin position="231"/>
        <end position="247"/>
    </location>
</feature>
<keyword evidence="9" id="KW-0012">Acyltransferase</keyword>
<dbReference type="RefSeq" id="WP_379891314.1">
    <property type="nucleotide sequence ID" value="NZ_CBCSCT010000008.1"/>
</dbReference>
<keyword evidence="4 7" id="KW-0812">Transmembrane</keyword>
<evidence type="ECO:0000256" key="7">
    <source>
        <dbReference type="SAM" id="Phobius"/>
    </source>
</evidence>
<evidence type="ECO:0000256" key="6">
    <source>
        <dbReference type="ARBA" id="ARBA00023136"/>
    </source>
</evidence>
<evidence type="ECO:0000313" key="10">
    <source>
        <dbReference type="Proteomes" id="UP001596250"/>
    </source>
</evidence>
<protein>
    <submittedName>
        <fullName evidence="9">Acyltransferase</fullName>
    </submittedName>
</protein>
<feature type="transmembrane region" description="Helical" evidence="7">
    <location>
        <begin position="20"/>
        <end position="41"/>
    </location>
</feature>
<evidence type="ECO:0000256" key="3">
    <source>
        <dbReference type="ARBA" id="ARBA00022475"/>
    </source>
</evidence>
<sequence length="382" mass="44995">MKNIPKETNSRPFLPQLNIIRALAILSVITVHSTSSAVAQLDKHSALYPVYNFINIFFRVGTPTFIFLSAFVLFYSYMNRPLSSSMLKRFYKNRFLYILIPYVLFSLLYFIPLALFIYDFQTIWDALQNFFLKLATGKAYAHLYFVFINIQFYLMFPLLLWMFKSKPKLLIHSLWIGFLIQWAFYLLNHTYFEFQYKGSISFSYFSYYFAGAFMGIYYQKVLRWLRGWRKYVLWAAWLSAALFHVYVYQTTRVDGKIWDMAFYEGAWNVHTILTAFVLFHLGFLIYDKTAPKLLQVLSRIGAYSFGIYLLHPFILLVYRRLITVGDPVGFHLYTAAGWFLAFGISWASVTIAFRYIPLAWLVFGSNPDSSRNSSTHRTSRRA</sequence>
<feature type="transmembrane region" description="Helical" evidence="7">
    <location>
        <begin position="338"/>
        <end position="363"/>
    </location>
</feature>
<name>A0ABW1IJ29_9BACL</name>
<comment type="subcellular location">
    <subcellularLocation>
        <location evidence="1">Cell membrane</location>
        <topology evidence="1">Multi-pass membrane protein</topology>
    </subcellularLocation>
</comment>
<evidence type="ECO:0000259" key="8">
    <source>
        <dbReference type="Pfam" id="PF01757"/>
    </source>
</evidence>
<reference evidence="10" key="1">
    <citation type="journal article" date="2019" name="Int. J. Syst. Evol. Microbiol.">
        <title>The Global Catalogue of Microorganisms (GCM) 10K type strain sequencing project: providing services to taxonomists for standard genome sequencing and annotation.</title>
        <authorList>
            <consortium name="The Broad Institute Genomics Platform"/>
            <consortium name="The Broad Institute Genome Sequencing Center for Infectious Disease"/>
            <person name="Wu L."/>
            <person name="Ma J."/>
        </authorList>
    </citation>
    <scope>NUCLEOTIDE SEQUENCE [LARGE SCALE GENOMIC DNA]</scope>
    <source>
        <strain evidence="10">CCM 8749</strain>
    </source>
</reference>
<evidence type="ECO:0000256" key="1">
    <source>
        <dbReference type="ARBA" id="ARBA00004651"/>
    </source>
</evidence>
<evidence type="ECO:0000256" key="2">
    <source>
        <dbReference type="ARBA" id="ARBA00007400"/>
    </source>
</evidence>
<feature type="transmembrane region" description="Helical" evidence="7">
    <location>
        <begin position="140"/>
        <end position="162"/>
    </location>
</feature>
<evidence type="ECO:0000256" key="4">
    <source>
        <dbReference type="ARBA" id="ARBA00022692"/>
    </source>
</evidence>
<organism evidence="9 10">
    <name type="scientific">Marinicrinis lubricantis</name>
    <dbReference type="NCBI Taxonomy" id="2086470"/>
    <lineage>
        <taxon>Bacteria</taxon>
        <taxon>Bacillati</taxon>
        <taxon>Bacillota</taxon>
        <taxon>Bacilli</taxon>
        <taxon>Bacillales</taxon>
        <taxon>Paenibacillaceae</taxon>
    </lineage>
</organism>
<dbReference type="InterPro" id="IPR002656">
    <property type="entry name" value="Acyl_transf_3_dom"/>
</dbReference>
<feature type="transmembrane region" description="Helical" evidence="7">
    <location>
        <begin position="298"/>
        <end position="318"/>
    </location>
</feature>
<dbReference type="EMBL" id="JBHSQV010000002">
    <property type="protein sequence ID" value="MFC5984943.1"/>
    <property type="molecule type" value="Genomic_DNA"/>
</dbReference>
<gene>
    <name evidence="9" type="ORF">ACFPXP_00280</name>
</gene>
<feature type="domain" description="Acyltransferase 3" evidence="8">
    <location>
        <begin position="16"/>
        <end position="347"/>
    </location>
</feature>
<feature type="transmembrane region" description="Helical" evidence="7">
    <location>
        <begin position="169"/>
        <end position="187"/>
    </location>
</feature>
<feature type="transmembrane region" description="Helical" evidence="7">
    <location>
        <begin position="199"/>
        <end position="219"/>
    </location>
</feature>
<comment type="caution">
    <text evidence="9">The sequence shown here is derived from an EMBL/GenBank/DDBJ whole genome shotgun (WGS) entry which is preliminary data.</text>
</comment>
<comment type="similarity">
    <text evidence="2">Belongs to the acyltransferase 3 family.</text>
</comment>
<keyword evidence="10" id="KW-1185">Reference proteome</keyword>
<keyword evidence="3" id="KW-1003">Cell membrane</keyword>
<keyword evidence="5 7" id="KW-1133">Transmembrane helix</keyword>
<feature type="transmembrane region" description="Helical" evidence="7">
    <location>
        <begin position="267"/>
        <end position="286"/>
    </location>
</feature>
<feature type="transmembrane region" description="Helical" evidence="7">
    <location>
        <begin position="53"/>
        <end position="75"/>
    </location>
</feature>
<proteinExistence type="inferred from homology"/>
<dbReference type="Proteomes" id="UP001596250">
    <property type="component" value="Unassembled WGS sequence"/>
</dbReference>
<keyword evidence="6 7" id="KW-0472">Membrane</keyword>